<evidence type="ECO:0000256" key="1">
    <source>
        <dbReference type="SAM" id="MobiDB-lite"/>
    </source>
</evidence>
<dbReference type="EMBL" id="MHSH01000001">
    <property type="protein sequence ID" value="OHA42654.1"/>
    <property type="molecule type" value="Genomic_DNA"/>
</dbReference>
<accession>A0A1G2P2T7</accession>
<gene>
    <name evidence="2" type="ORF">A3H68_01880</name>
</gene>
<evidence type="ECO:0000313" key="3">
    <source>
        <dbReference type="Proteomes" id="UP000176429"/>
    </source>
</evidence>
<dbReference type="Proteomes" id="UP000176429">
    <property type="component" value="Unassembled WGS sequence"/>
</dbReference>
<organism evidence="2 3">
    <name type="scientific">Candidatus Taylorbacteria bacterium RIFCSPLOWO2_02_FULL_46_40</name>
    <dbReference type="NCBI Taxonomy" id="1802329"/>
    <lineage>
        <taxon>Bacteria</taxon>
        <taxon>Candidatus Tayloriibacteriota</taxon>
    </lineage>
</organism>
<feature type="compositionally biased region" description="Basic and acidic residues" evidence="1">
    <location>
        <begin position="1"/>
        <end position="12"/>
    </location>
</feature>
<reference evidence="2 3" key="1">
    <citation type="journal article" date="2016" name="Nat. Commun.">
        <title>Thousands of microbial genomes shed light on interconnected biogeochemical processes in an aquifer system.</title>
        <authorList>
            <person name="Anantharaman K."/>
            <person name="Brown C.T."/>
            <person name="Hug L.A."/>
            <person name="Sharon I."/>
            <person name="Castelle C.J."/>
            <person name="Probst A.J."/>
            <person name="Thomas B.C."/>
            <person name="Singh A."/>
            <person name="Wilkins M.J."/>
            <person name="Karaoz U."/>
            <person name="Brodie E.L."/>
            <person name="Williams K.H."/>
            <person name="Hubbard S.S."/>
            <person name="Banfield J.F."/>
        </authorList>
    </citation>
    <scope>NUCLEOTIDE SEQUENCE [LARGE SCALE GENOMIC DNA]</scope>
</reference>
<protein>
    <submittedName>
        <fullName evidence="2">Uncharacterized protein</fullName>
    </submittedName>
</protein>
<feature type="region of interest" description="Disordered" evidence="1">
    <location>
        <begin position="1"/>
        <end position="25"/>
    </location>
</feature>
<dbReference type="AlphaFoldDB" id="A0A1G2P2T7"/>
<comment type="caution">
    <text evidence="2">The sequence shown here is derived from an EMBL/GenBank/DDBJ whole genome shotgun (WGS) entry which is preliminary data.</text>
</comment>
<sequence length="89" mass="10279">MKLNRTLDESPRHHLASLGNPERKSTPCISDLAGVKFLLKKERVFFFRGSALNSSGGRGFRIIGRRAGRRVWEECPRCPRLVELRRRKC</sequence>
<proteinExistence type="predicted"/>
<evidence type="ECO:0000313" key="2">
    <source>
        <dbReference type="EMBL" id="OHA42654.1"/>
    </source>
</evidence>
<name>A0A1G2P2T7_9BACT</name>